<dbReference type="Ensembl" id="ENSNMLT00000036243.1">
    <property type="protein sequence ID" value="ENSNMLP00000032551.1"/>
    <property type="gene ID" value="ENSNMLG00000020324.1"/>
</dbReference>
<evidence type="ECO:0000256" key="2">
    <source>
        <dbReference type="ARBA" id="ARBA00022691"/>
    </source>
</evidence>
<protein>
    <submittedName>
        <fullName evidence="4">Methyltransferase like 21C</fullName>
    </submittedName>
</protein>
<evidence type="ECO:0000313" key="4">
    <source>
        <dbReference type="Ensembl" id="ENSNMLP00000032551.1"/>
    </source>
</evidence>
<keyword evidence="1" id="KW-0489">Methyltransferase</keyword>
<evidence type="ECO:0000256" key="3">
    <source>
        <dbReference type="SAM" id="Phobius"/>
    </source>
</evidence>
<evidence type="ECO:0000313" key="5">
    <source>
        <dbReference type="Proteomes" id="UP000694523"/>
    </source>
</evidence>
<keyword evidence="5" id="KW-1185">Reference proteome</keyword>
<keyword evidence="2" id="KW-0949">S-adenosyl-L-methionine</keyword>
<feature type="transmembrane region" description="Helical" evidence="3">
    <location>
        <begin position="116"/>
        <end position="138"/>
    </location>
</feature>
<dbReference type="GO" id="GO:0032259">
    <property type="term" value="P:methylation"/>
    <property type="evidence" value="ECO:0007669"/>
    <property type="project" value="UniProtKB-KW"/>
</dbReference>
<name>A0A8C6UAZ4_9GOBI</name>
<proteinExistence type="predicted"/>
<dbReference type="Gene3D" id="3.40.50.150">
    <property type="entry name" value="Vaccinia Virus protein VP39"/>
    <property type="match status" value="1"/>
</dbReference>
<sequence length="261" mass="29937">KYFCLDKGPQPRSGVCREQSSIYKHGHIALNGSHQEKSKYHFTFVGKFLYIFPPSCMFCTIYVFYSLGKESFCFVGHDISIRESIDTYGALIWPGCVALCQFLENNQQHINFMDKAVLEIGAGTGLLSIVASLLGAWVTATDKPDILSNLKFNLLRNTKGRSRYTPQVAPLTWGSDLDRDFPYPSYHYDYVLAADVVYHHECLDELLKTMHHFCRPGSSTTLLWANKTRFQSDLRFIECFKRNFNTTLLSELPQIPKWDMS</sequence>
<dbReference type="Pfam" id="PF10294">
    <property type="entry name" value="Methyltransf_16"/>
    <property type="match status" value="1"/>
</dbReference>
<keyword evidence="3" id="KW-0472">Membrane</keyword>
<reference evidence="4" key="1">
    <citation type="submission" date="2025-08" db="UniProtKB">
        <authorList>
            <consortium name="Ensembl"/>
        </authorList>
    </citation>
    <scope>IDENTIFICATION</scope>
</reference>
<keyword evidence="3" id="KW-1133">Transmembrane helix</keyword>
<feature type="transmembrane region" description="Helical" evidence="3">
    <location>
        <begin position="48"/>
        <end position="67"/>
    </location>
</feature>
<dbReference type="GO" id="GO:0008168">
    <property type="term" value="F:methyltransferase activity"/>
    <property type="evidence" value="ECO:0007669"/>
    <property type="project" value="UniProtKB-KW"/>
</dbReference>
<dbReference type="PANTHER" id="PTHR14614:SF13">
    <property type="entry name" value="PROTEIN-LYSINE METHYLTRANSFERASE METTL21C"/>
    <property type="match status" value="1"/>
</dbReference>
<dbReference type="InterPro" id="IPR019410">
    <property type="entry name" value="Methyltransf_16"/>
</dbReference>
<dbReference type="Proteomes" id="UP000694523">
    <property type="component" value="Unplaced"/>
</dbReference>
<organism evidence="4 5">
    <name type="scientific">Neogobius melanostomus</name>
    <name type="common">round goby</name>
    <dbReference type="NCBI Taxonomy" id="47308"/>
    <lineage>
        <taxon>Eukaryota</taxon>
        <taxon>Metazoa</taxon>
        <taxon>Chordata</taxon>
        <taxon>Craniata</taxon>
        <taxon>Vertebrata</taxon>
        <taxon>Euteleostomi</taxon>
        <taxon>Actinopterygii</taxon>
        <taxon>Neopterygii</taxon>
        <taxon>Teleostei</taxon>
        <taxon>Neoteleostei</taxon>
        <taxon>Acanthomorphata</taxon>
        <taxon>Gobiaria</taxon>
        <taxon>Gobiiformes</taxon>
        <taxon>Gobioidei</taxon>
        <taxon>Gobiidae</taxon>
        <taxon>Benthophilinae</taxon>
        <taxon>Neogobiini</taxon>
        <taxon>Neogobius</taxon>
    </lineage>
</organism>
<dbReference type="InterPro" id="IPR029063">
    <property type="entry name" value="SAM-dependent_MTases_sf"/>
</dbReference>
<dbReference type="CDD" id="cd02440">
    <property type="entry name" value="AdoMet_MTases"/>
    <property type="match status" value="1"/>
</dbReference>
<keyword evidence="3" id="KW-0812">Transmembrane</keyword>
<dbReference type="PANTHER" id="PTHR14614">
    <property type="entry name" value="HEPATOCELLULAR CARCINOMA-ASSOCIATED ANTIGEN"/>
    <property type="match status" value="1"/>
</dbReference>
<dbReference type="AlphaFoldDB" id="A0A8C6UAZ4"/>
<evidence type="ECO:0000256" key="1">
    <source>
        <dbReference type="ARBA" id="ARBA00022603"/>
    </source>
</evidence>
<reference evidence="4" key="2">
    <citation type="submission" date="2025-09" db="UniProtKB">
        <authorList>
            <consortium name="Ensembl"/>
        </authorList>
    </citation>
    <scope>IDENTIFICATION</scope>
</reference>
<dbReference type="SUPFAM" id="SSF53335">
    <property type="entry name" value="S-adenosyl-L-methionine-dependent methyltransferases"/>
    <property type="match status" value="1"/>
</dbReference>
<keyword evidence="1" id="KW-0808">Transferase</keyword>
<accession>A0A8C6UAZ4</accession>